<evidence type="ECO:0000256" key="3">
    <source>
        <dbReference type="ARBA" id="ARBA00005157"/>
    </source>
</evidence>
<comment type="pathway">
    <text evidence="3">Polyol metabolism; glycerol degradation via glycerol kinase pathway; glycerone phosphate from sn-glycerol 3-phosphate (anaerobic route): step 1/1.</text>
</comment>
<dbReference type="RefSeq" id="XP_022461905.1">
    <property type="nucleotide sequence ID" value="XM_022603908.1"/>
</dbReference>
<evidence type="ECO:0000256" key="8">
    <source>
        <dbReference type="ARBA" id="ARBA00023002"/>
    </source>
</evidence>
<dbReference type="OrthoDB" id="264015at2759"/>
<dbReference type="Pfam" id="PF01266">
    <property type="entry name" value="DAO"/>
    <property type="match status" value="1"/>
</dbReference>
<dbReference type="FunFam" id="3.30.9.10:FF:000037">
    <property type="entry name" value="Glycerol-3-phosphate dehydrogenase"/>
    <property type="match status" value="1"/>
</dbReference>
<reference evidence="16" key="1">
    <citation type="submission" date="2013-12" db="EMBL/GenBank/DDBJ databases">
        <authorList>
            <person name="Genoscope - CEA"/>
        </authorList>
    </citation>
    <scope>NUCLEOTIDE SEQUENCE</scope>
    <source>
        <strain evidence="16">CBS 1993</strain>
    </source>
</reference>
<evidence type="ECO:0000256" key="7">
    <source>
        <dbReference type="ARBA" id="ARBA00022946"/>
    </source>
</evidence>
<organism evidence="16 17">
    <name type="scientific">Kuraishia capsulata CBS 1993</name>
    <dbReference type="NCBI Taxonomy" id="1382522"/>
    <lineage>
        <taxon>Eukaryota</taxon>
        <taxon>Fungi</taxon>
        <taxon>Dikarya</taxon>
        <taxon>Ascomycota</taxon>
        <taxon>Saccharomycotina</taxon>
        <taxon>Pichiomycetes</taxon>
        <taxon>Pichiales</taxon>
        <taxon>Pichiaceae</taxon>
        <taxon>Kuraishia</taxon>
    </lineage>
</organism>
<dbReference type="GO" id="GO:0006072">
    <property type="term" value="P:glycerol-3-phosphate metabolic process"/>
    <property type="evidence" value="ECO:0007669"/>
    <property type="project" value="UniProtKB-UniRule"/>
</dbReference>
<dbReference type="InterPro" id="IPR000447">
    <property type="entry name" value="G3P_DH_FAD-dep"/>
</dbReference>
<sequence length="654" mass="72248">MFKTRFSKTALALTSVSLSGLALAAYVNSREVTQLKQHSVSKSDDTKELRTSRVPPPTREELLTRLGTPYKSKGDDLELADATSAYDLIVVGGGATGTGTALDATTRGLKVLLLEKTDFASGTSSKSTKMAHGGVRYLEKAIFQVSKAQLDLVVEALNERASILNNAPHLSQILPILIPVYKYWQLPYFFAGCLLYDLFAGSQALRYSYVLSARSTLIKHPQLDPQGLVGGLVYHDGLFNDARLNSTLALTALENGATILNYMDVTQLLKVSGKVKGVKVTDRETGNQYLVSADAVINATGPLSDKLLEMSQDPQGLPLKEPAKPRMVVPSGGVHVVLPDWYCSKDMGLLDPSTPDGRVMFFLPWQGKVIAGTTDTPFDKVPETPVPSEVEIQDILDELRRYVSFPVKREDVLSAWCGVRPLVRDPSHIDPNGETKSTQGLVRSHLVYVSPSDLITISGGKWTTYREMAEDVVNKTIELVPELQSKVKNGCVTKHLKLVGANGFDHTLVARLSQHYHVPDLLSNHLANNYGDRAPLILELYKKDKENRLPISLVGKHEPGSYEDFDHPFTVAELKYSIVYEYARHPIDFLARRCRLAFLDSNTALESVDGVVSIMAKELNWSKERAEAYSIQTKEYIKHMGLVPNETSFWSMPA</sequence>
<dbReference type="FunFam" id="1.10.8.870:FF:000005">
    <property type="entry name" value="Glycerol-3-phosphate dehydrogenase"/>
    <property type="match status" value="1"/>
</dbReference>
<comment type="similarity">
    <text evidence="4 11">Belongs to the FAD-dependent glycerol-3-phosphate dehydrogenase family.</text>
</comment>
<dbReference type="Pfam" id="PF16901">
    <property type="entry name" value="DAO_C"/>
    <property type="match status" value="1"/>
</dbReference>
<evidence type="ECO:0000256" key="10">
    <source>
        <dbReference type="ARBA" id="ARBA00049055"/>
    </source>
</evidence>
<evidence type="ECO:0000259" key="14">
    <source>
        <dbReference type="Pfam" id="PF01266"/>
    </source>
</evidence>
<dbReference type="HOGENOM" id="CLU_015740_4_1_1"/>
<accession>W6MT54</accession>
<keyword evidence="9" id="KW-0496">Mitochondrion</keyword>
<protein>
    <recommendedName>
        <fullName evidence="11">Glycerol-3-phosphate dehydrogenase</fullName>
        <ecNumber evidence="11">1.1.5.3</ecNumber>
    </recommendedName>
</protein>
<dbReference type="InterPro" id="IPR031656">
    <property type="entry name" value="DAO_C"/>
</dbReference>
<comment type="subcellular location">
    <subcellularLocation>
        <location evidence="2">Mitochondrion</location>
    </subcellularLocation>
</comment>
<gene>
    <name evidence="16" type="ORF">KUCA_T00005918001</name>
</gene>
<feature type="signal peptide" evidence="13">
    <location>
        <begin position="1"/>
        <end position="24"/>
    </location>
</feature>
<proteinExistence type="inferred from homology"/>
<dbReference type="GO" id="GO:0006071">
    <property type="term" value="P:glycerol metabolic process"/>
    <property type="evidence" value="ECO:0007669"/>
    <property type="project" value="EnsemblFungi"/>
</dbReference>
<dbReference type="PROSITE" id="PS00977">
    <property type="entry name" value="FAD_G3PDH_1"/>
    <property type="match status" value="1"/>
</dbReference>
<evidence type="ECO:0000256" key="2">
    <source>
        <dbReference type="ARBA" id="ARBA00004173"/>
    </source>
</evidence>
<comment type="catalytic activity">
    <reaction evidence="10 11">
        <text>a quinone + sn-glycerol 3-phosphate = dihydroxyacetone phosphate + a quinol</text>
        <dbReference type="Rhea" id="RHEA:18977"/>
        <dbReference type="ChEBI" id="CHEBI:24646"/>
        <dbReference type="ChEBI" id="CHEBI:57597"/>
        <dbReference type="ChEBI" id="CHEBI:57642"/>
        <dbReference type="ChEBI" id="CHEBI:132124"/>
        <dbReference type="EC" id="1.1.5.3"/>
    </reaction>
</comment>
<dbReference type="SUPFAM" id="SSF54373">
    <property type="entry name" value="FAD-linked reductases, C-terminal domain"/>
    <property type="match status" value="1"/>
</dbReference>
<dbReference type="InterPro" id="IPR036188">
    <property type="entry name" value="FAD/NAD-bd_sf"/>
</dbReference>
<dbReference type="GO" id="GO:0004368">
    <property type="term" value="F:glycerol-3-phosphate dehydrogenase (quinone) activity"/>
    <property type="evidence" value="ECO:0007669"/>
    <property type="project" value="UniProtKB-EC"/>
</dbReference>
<dbReference type="GeneID" id="34523293"/>
<evidence type="ECO:0000259" key="15">
    <source>
        <dbReference type="Pfam" id="PF16901"/>
    </source>
</evidence>
<dbReference type="Gene3D" id="3.30.9.10">
    <property type="entry name" value="D-Amino Acid Oxidase, subunit A, domain 2"/>
    <property type="match status" value="1"/>
</dbReference>
<dbReference type="EMBL" id="HG793131">
    <property type="protein sequence ID" value="CDK29924.1"/>
    <property type="molecule type" value="Genomic_DNA"/>
</dbReference>
<evidence type="ECO:0000256" key="11">
    <source>
        <dbReference type="RuleBase" id="RU361217"/>
    </source>
</evidence>
<evidence type="ECO:0000256" key="4">
    <source>
        <dbReference type="ARBA" id="ARBA00007330"/>
    </source>
</evidence>
<evidence type="ECO:0000256" key="12">
    <source>
        <dbReference type="SAM" id="MobiDB-lite"/>
    </source>
</evidence>
<dbReference type="SUPFAM" id="SSF51905">
    <property type="entry name" value="FAD/NAD(P)-binding domain"/>
    <property type="match status" value="1"/>
</dbReference>
<evidence type="ECO:0000256" key="6">
    <source>
        <dbReference type="ARBA" id="ARBA00022827"/>
    </source>
</evidence>
<evidence type="ECO:0000256" key="13">
    <source>
        <dbReference type="SAM" id="SignalP"/>
    </source>
</evidence>
<keyword evidence="6" id="KW-0274">FAD</keyword>
<reference evidence="16" key="2">
    <citation type="submission" date="2014-02" db="EMBL/GenBank/DDBJ databases">
        <title>Complete DNA sequence of /Kuraishia capsulata/ illustrates novel genomic features among budding yeasts (/Saccharomycotina/).</title>
        <authorList>
            <person name="Morales L."/>
            <person name="Noel B."/>
            <person name="Porcel B."/>
            <person name="Marcet-Houben M."/>
            <person name="Hullo M-F."/>
            <person name="Sacerdot C."/>
            <person name="Tekaia F."/>
            <person name="Leh-Louis V."/>
            <person name="Despons L."/>
            <person name="Khanna V."/>
            <person name="Aury J-M."/>
            <person name="Barbe V."/>
            <person name="Couloux A."/>
            <person name="Labadie K."/>
            <person name="Pelletier E."/>
            <person name="Souciet J-L."/>
            <person name="Boekhout T."/>
            <person name="Gabaldon T."/>
            <person name="Wincker P."/>
            <person name="Dujon B."/>
        </authorList>
    </citation>
    <scope>NUCLEOTIDE SEQUENCE</scope>
    <source>
        <strain evidence="16">CBS 1993</strain>
    </source>
</reference>
<dbReference type="AlphaFoldDB" id="W6MT54"/>
<keyword evidence="8 11" id="KW-0560">Oxidoreductase</keyword>
<comment type="cofactor">
    <cofactor evidence="1 11">
        <name>FAD</name>
        <dbReference type="ChEBI" id="CHEBI:57692"/>
    </cofactor>
</comment>
<evidence type="ECO:0000256" key="5">
    <source>
        <dbReference type="ARBA" id="ARBA00022630"/>
    </source>
</evidence>
<evidence type="ECO:0000256" key="9">
    <source>
        <dbReference type="ARBA" id="ARBA00023128"/>
    </source>
</evidence>
<evidence type="ECO:0000313" key="16">
    <source>
        <dbReference type="EMBL" id="CDK29924.1"/>
    </source>
</evidence>
<dbReference type="PANTHER" id="PTHR11985">
    <property type="entry name" value="GLYCEROL-3-PHOSPHATE DEHYDROGENASE"/>
    <property type="match status" value="1"/>
</dbReference>
<dbReference type="STRING" id="1382522.W6MT54"/>
<dbReference type="Gene3D" id="1.10.8.870">
    <property type="entry name" value="Alpha-glycerophosphate oxidase, cap domain"/>
    <property type="match status" value="1"/>
</dbReference>
<evidence type="ECO:0000256" key="1">
    <source>
        <dbReference type="ARBA" id="ARBA00001974"/>
    </source>
</evidence>
<feature type="region of interest" description="Disordered" evidence="12">
    <location>
        <begin position="35"/>
        <end position="58"/>
    </location>
</feature>
<dbReference type="PANTHER" id="PTHR11985:SF15">
    <property type="entry name" value="GLYCEROL-3-PHOSPHATE DEHYDROGENASE, MITOCHONDRIAL"/>
    <property type="match status" value="1"/>
</dbReference>
<dbReference type="PROSITE" id="PS00978">
    <property type="entry name" value="FAD_G3PDH_2"/>
    <property type="match status" value="1"/>
</dbReference>
<name>W6MT54_9ASCO</name>
<keyword evidence="13" id="KW-0732">Signal</keyword>
<dbReference type="PRINTS" id="PR01001">
    <property type="entry name" value="FADG3PDH"/>
</dbReference>
<feature type="domain" description="Alpha-glycerophosphate oxidase C-terminal" evidence="15">
    <location>
        <begin position="491"/>
        <end position="625"/>
    </location>
</feature>
<dbReference type="EC" id="1.1.5.3" evidence="11"/>
<dbReference type="Gene3D" id="3.50.50.60">
    <property type="entry name" value="FAD/NAD(P)-binding domain"/>
    <property type="match status" value="1"/>
</dbReference>
<feature type="chain" id="PRO_5004880469" description="Glycerol-3-phosphate dehydrogenase" evidence="13">
    <location>
        <begin position="25"/>
        <end position="654"/>
    </location>
</feature>
<dbReference type="InterPro" id="IPR006076">
    <property type="entry name" value="FAD-dep_OxRdtase"/>
</dbReference>
<keyword evidence="7" id="KW-0809">Transit peptide</keyword>
<keyword evidence="17" id="KW-1185">Reference proteome</keyword>
<dbReference type="InterPro" id="IPR038299">
    <property type="entry name" value="DAO_C_sf"/>
</dbReference>
<evidence type="ECO:0000313" key="17">
    <source>
        <dbReference type="Proteomes" id="UP000019384"/>
    </source>
</evidence>
<keyword evidence="5 11" id="KW-0285">Flavoprotein</keyword>
<feature type="domain" description="FAD dependent oxidoreductase" evidence="14">
    <location>
        <begin position="87"/>
        <end position="431"/>
    </location>
</feature>
<dbReference type="Proteomes" id="UP000019384">
    <property type="component" value="Unassembled WGS sequence"/>
</dbReference>
<feature type="compositionally biased region" description="Basic and acidic residues" evidence="12">
    <location>
        <begin position="41"/>
        <end position="51"/>
    </location>
</feature>
<dbReference type="GO" id="GO:0005741">
    <property type="term" value="C:mitochondrial outer membrane"/>
    <property type="evidence" value="ECO:0007669"/>
    <property type="project" value="EnsemblFungi"/>
</dbReference>